<protein>
    <submittedName>
        <fullName evidence="3">Amidase</fullName>
    </submittedName>
</protein>
<evidence type="ECO:0000313" key="3">
    <source>
        <dbReference type="EMBL" id="GHI86072.1"/>
    </source>
</evidence>
<dbReference type="InterPro" id="IPR000120">
    <property type="entry name" value="Amidase"/>
</dbReference>
<feature type="domain" description="Amidase" evidence="2">
    <location>
        <begin position="15"/>
        <end position="435"/>
    </location>
</feature>
<comment type="caution">
    <text evidence="3">The sequence shown here is derived from an EMBL/GenBank/DDBJ whole genome shotgun (WGS) entry which is preliminary data.</text>
</comment>
<name>A0A919LFK4_9ACTN</name>
<dbReference type="Gene3D" id="3.90.1300.10">
    <property type="entry name" value="Amidase signature (AS) domain"/>
    <property type="match status" value="1"/>
</dbReference>
<comment type="similarity">
    <text evidence="1">Belongs to the amidase family.</text>
</comment>
<dbReference type="PANTHER" id="PTHR11895">
    <property type="entry name" value="TRANSAMIDASE"/>
    <property type="match status" value="1"/>
</dbReference>
<keyword evidence="4" id="KW-1185">Reference proteome</keyword>
<dbReference type="SUPFAM" id="SSF75304">
    <property type="entry name" value="Amidase signature (AS) enzymes"/>
    <property type="match status" value="1"/>
</dbReference>
<dbReference type="EMBL" id="BNEE01000006">
    <property type="protein sequence ID" value="GHI86072.1"/>
    <property type="molecule type" value="Genomic_DNA"/>
</dbReference>
<dbReference type="InterPro" id="IPR020556">
    <property type="entry name" value="Amidase_CS"/>
</dbReference>
<gene>
    <name evidence="3" type="primary">amiE</name>
    <name evidence="3" type="ORF">Sxan_34360</name>
</gene>
<organism evidence="3 4">
    <name type="scientific">Streptomyces xanthophaeus</name>
    <dbReference type="NCBI Taxonomy" id="67385"/>
    <lineage>
        <taxon>Bacteria</taxon>
        <taxon>Bacillati</taxon>
        <taxon>Actinomycetota</taxon>
        <taxon>Actinomycetes</taxon>
        <taxon>Kitasatosporales</taxon>
        <taxon>Streptomycetaceae</taxon>
        <taxon>Streptomyces</taxon>
    </lineage>
</organism>
<dbReference type="Proteomes" id="UP000600026">
    <property type="component" value="Unassembled WGS sequence"/>
</dbReference>
<accession>A0A919LFK4</accession>
<evidence type="ECO:0000259" key="2">
    <source>
        <dbReference type="Pfam" id="PF01425"/>
    </source>
</evidence>
<dbReference type="Pfam" id="PF01425">
    <property type="entry name" value="Amidase"/>
    <property type="match status" value="1"/>
</dbReference>
<dbReference type="InterPro" id="IPR023631">
    <property type="entry name" value="Amidase_dom"/>
</dbReference>
<dbReference type="PANTHER" id="PTHR11895:SF7">
    <property type="entry name" value="GLUTAMYL-TRNA(GLN) AMIDOTRANSFERASE SUBUNIT A, MITOCHONDRIAL"/>
    <property type="match status" value="1"/>
</dbReference>
<dbReference type="PROSITE" id="PS00571">
    <property type="entry name" value="AMIDASES"/>
    <property type="match status" value="1"/>
</dbReference>
<dbReference type="OrthoDB" id="5175573at2"/>
<evidence type="ECO:0000256" key="1">
    <source>
        <dbReference type="ARBA" id="ARBA00009199"/>
    </source>
</evidence>
<dbReference type="AlphaFoldDB" id="A0A919LFK4"/>
<sequence>MAAALAEGSVTARQLTEDALRRITAAQPGLNAFRIVRGEAALAEADAADRRLAAGERLPLLGVPLAVKDDMDVAGEPTAFGCAGAFAPKAADGEAVRRLRAAGAVIVGKTQTPELGQWPFTEGEAFGATRNPWNPAYTPGGSSGGSAAAVAAGLVPAALGSDGAGSVRIPAAWTHLVGVKPQRGRISTWPAPESFHGLTVNGVLARSVADAALLLDAASGPHPQDLHRPEPISAREAARRAPRRLRIALSFGTAFTATAKSVDPQVRSAVEGLAARLESLGHEVVPEDPRYGPVGLAFVPRATSGVRDLAALVPDRSLLDPRTHEAVRTGRLLGGPALRISRRAEAALQRRVGEVFGRFDVVLTPTTATPPLRIGALAGLGALATDRAMIAACPYAWTWNVLGWPGVSVPAGFTAGGLPLGAQLLGPAEAEPLLLSLAAQLEAEGGWAAHWPPGFGGGAAGGAP</sequence>
<proteinExistence type="inferred from homology"/>
<dbReference type="GO" id="GO:0003824">
    <property type="term" value="F:catalytic activity"/>
    <property type="evidence" value="ECO:0007669"/>
    <property type="project" value="InterPro"/>
</dbReference>
<evidence type="ECO:0000313" key="4">
    <source>
        <dbReference type="Proteomes" id="UP000600026"/>
    </source>
</evidence>
<reference evidence="3" key="1">
    <citation type="submission" date="2020-09" db="EMBL/GenBank/DDBJ databases">
        <title>Whole genome shotgun sequence of Streptomyces xanthophaeus NBRC 12829.</title>
        <authorList>
            <person name="Komaki H."/>
            <person name="Tamura T."/>
        </authorList>
    </citation>
    <scope>NUCLEOTIDE SEQUENCE</scope>
    <source>
        <strain evidence="3">NBRC 12829</strain>
    </source>
</reference>
<dbReference type="NCBIfam" id="NF004717">
    <property type="entry name" value="PRK06061.1"/>
    <property type="match status" value="1"/>
</dbReference>
<dbReference type="InterPro" id="IPR036928">
    <property type="entry name" value="AS_sf"/>
</dbReference>